<evidence type="ECO:0000313" key="5">
    <source>
        <dbReference type="Proteomes" id="UP000720189"/>
    </source>
</evidence>
<dbReference type="InterPro" id="IPR011032">
    <property type="entry name" value="GroES-like_sf"/>
</dbReference>
<feature type="compositionally biased region" description="Polar residues" evidence="1">
    <location>
        <begin position="1174"/>
        <end position="1187"/>
    </location>
</feature>
<keyword evidence="2" id="KW-0472">Membrane</keyword>
<dbReference type="InterPro" id="IPR004147">
    <property type="entry name" value="ABC1_dom"/>
</dbReference>
<protein>
    <recommendedName>
        <fullName evidence="3">Protein kinase domain-containing protein</fullName>
    </recommendedName>
</protein>
<dbReference type="InterPro" id="IPR000719">
    <property type="entry name" value="Prot_kinase_dom"/>
</dbReference>
<dbReference type="PANTHER" id="PTHR11695:SF294">
    <property type="entry name" value="RETICULON-4-INTERACTING PROTEIN 1, MITOCHONDRIAL"/>
    <property type="match status" value="1"/>
</dbReference>
<evidence type="ECO:0000259" key="3">
    <source>
        <dbReference type="PROSITE" id="PS50011"/>
    </source>
</evidence>
<name>A0A9P9R8M0_FUSRE</name>
<evidence type="ECO:0000313" key="4">
    <source>
        <dbReference type="EMBL" id="KAH7269110.1"/>
    </source>
</evidence>
<dbReference type="InterPro" id="IPR013154">
    <property type="entry name" value="ADH-like_N"/>
</dbReference>
<feature type="domain" description="Protein kinase" evidence="3">
    <location>
        <begin position="756"/>
        <end position="1091"/>
    </location>
</feature>
<dbReference type="InterPro" id="IPR050700">
    <property type="entry name" value="YIM1/Zinc_Alcohol_DH_Fams"/>
</dbReference>
<dbReference type="SMART" id="SM00220">
    <property type="entry name" value="S_TKc"/>
    <property type="match status" value="1"/>
</dbReference>
<feature type="transmembrane region" description="Helical" evidence="2">
    <location>
        <begin position="545"/>
        <end position="565"/>
    </location>
</feature>
<reference evidence="4" key="1">
    <citation type="journal article" date="2021" name="Nat. Commun.">
        <title>Genetic determinants of endophytism in the Arabidopsis root mycobiome.</title>
        <authorList>
            <person name="Mesny F."/>
            <person name="Miyauchi S."/>
            <person name="Thiergart T."/>
            <person name="Pickel B."/>
            <person name="Atanasova L."/>
            <person name="Karlsson M."/>
            <person name="Huettel B."/>
            <person name="Barry K.W."/>
            <person name="Haridas S."/>
            <person name="Chen C."/>
            <person name="Bauer D."/>
            <person name="Andreopoulos W."/>
            <person name="Pangilinan J."/>
            <person name="LaButti K."/>
            <person name="Riley R."/>
            <person name="Lipzen A."/>
            <person name="Clum A."/>
            <person name="Drula E."/>
            <person name="Henrissat B."/>
            <person name="Kohler A."/>
            <person name="Grigoriev I.V."/>
            <person name="Martin F.M."/>
            <person name="Hacquard S."/>
        </authorList>
    </citation>
    <scope>NUCLEOTIDE SEQUENCE</scope>
    <source>
        <strain evidence="4">MPI-CAGE-AT-0023</strain>
    </source>
</reference>
<evidence type="ECO:0000256" key="1">
    <source>
        <dbReference type="SAM" id="MobiDB-lite"/>
    </source>
</evidence>
<keyword evidence="5" id="KW-1185">Reference proteome</keyword>
<dbReference type="GO" id="GO:0004672">
    <property type="term" value="F:protein kinase activity"/>
    <property type="evidence" value="ECO:0007669"/>
    <property type="project" value="InterPro"/>
</dbReference>
<dbReference type="EMBL" id="JAGMUX010000001">
    <property type="protein sequence ID" value="KAH7269110.1"/>
    <property type="molecule type" value="Genomic_DNA"/>
</dbReference>
<dbReference type="CDD" id="cd05289">
    <property type="entry name" value="MDR_like_2"/>
    <property type="match status" value="1"/>
</dbReference>
<dbReference type="SUPFAM" id="SSF56112">
    <property type="entry name" value="Protein kinase-like (PK-like)"/>
    <property type="match status" value="1"/>
</dbReference>
<dbReference type="Gene3D" id="1.10.510.10">
    <property type="entry name" value="Transferase(Phosphotransferase) domain 1"/>
    <property type="match status" value="1"/>
</dbReference>
<dbReference type="RefSeq" id="XP_046055878.1">
    <property type="nucleotide sequence ID" value="XM_046186538.1"/>
</dbReference>
<dbReference type="InterPro" id="IPR020843">
    <property type="entry name" value="ER"/>
</dbReference>
<dbReference type="PANTHER" id="PTHR11695">
    <property type="entry name" value="ALCOHOL DEHYDROGENASE RELATED"/>
    <property type="match status" value="1"/>
</dbReference>
<dbReference type="GO" id="GO:0005739">
    <property type="term" value="C:mitochondrion"/>
    <property type="evidence" value="ECO:0007669"/>
    <property type="project" value="TreeGrafter"/>
</dbReference>
<keyword evidence="2" id="KW-1133">Transmembrane helix</keyword>
<feature type="compositionally biased region" description="Polar residues" evidence="1">
    <location>
        <begin position="1146"/>
        <end position="1158"/>
    </location>
</feature>
<dbReference type="InterPro" id="IPR058257">
    <property type="entry name" value="CorA-like_dom"/>
</dbReference>
<gene>
    <name evidence="4" type="ORF">BKA55DRAFT_498316</name>
</gene>
<comment type="caution">
    <text evidence="4">The sequence shown here is derived from an EMBL/GenBank/DDBJ whole genome shotgun (WGS) entry which is preliminary data.</text>
</comment>
<dbReference type="Pfam" id="PF08240">
    <property type="entry name" value="ADH_N"/>
    <property type="match status" value="1"/>
</dbReference>
<dbReference type="Proteomes" id="UP000720189">
    <property type="component" value="Unassembled WGS sequence"/>
</dbReference>
<keyword evidence="2" id="KW-0812">Transmembrane</keyword>
<organism evidence="4 5">
    <name type="scientific">Fusarium redolens</name>
    <dbReference type="NCBI Taxonomy" id="48865"/>
    <lineage>
        <taxon>Eukaryota</taxon>
        <taxon>Fungi</taxon>
        <taxon>Dikarya</taxon>
        <taxon>Ascomycota</taxon>
        <taxon>Pezizomycotina</taxon>
        <taxon>Sordariomycetes</taxon>
        <taxon>Hypocreomycetidae</taxon>
        <taxon>Hypocreales</taxon>
        <taxon>Nectriaceae</taxon>
        <taxon>Fusarium</taxon>
        <taxon>Fusarium redolens species complex</taxon>
    </lineage>
</organism>
<feature type="region of interest" description="Disordered" evidence="1">
    <location>
        <begin position="1133"/>
        <end position="1188"/>
    </location>
</feature>
<dbReference type="GeneID" id="70216492"/>
<proteinExistence type="predicted"/>
<dbReference type="GO" id="GO:0016491">
    <property type="term" value="F:oxidoreductase activity"/>
    <property type="evidence" value="ECO:0007669"/>
    <property type="project" value="InterPro"/>
</dbReference>
<dbReference type="OrthoDB" id="9992527at2759"/>
<dbReference type="Pfam" id="PF26616">
    <property type="entry name" value="CorA-like"/>
    <property type="match status" value="1"/>
</dbReference>
<evidence type="ECO:0000256" key="2">
    <source>
        <dbReference type="SAM" id="Phobius"/>
    </source>
</evidence>
<dbReference type="PROSITE" id="PS50011">
    <property type="entry name" value="PROTEIN_KINASE_DOM"/>
    <property type="match status" value="1"/>
</dbReference>
<dbReference type="SMART" id="SM00829">
    <property type="entry name" value="PKS_ER"/>
    <property type="match status" value="1"/>
</dbReference>
<feature type="transmembrane region" description="Helical" evidence="2">
    <location>
        <begin position="496"/>
        <end position="518"/>
    </location>
</feature>
<dbReference type="Pfam" id="PF03109">
    <property type="entry name" value="ABC1"/>
    <property type="match status" value="1"/>
</dbReference>
<dbReference type="InterPro" id="IPR011009">
    <property type="entry name" value="Kinase-like_dom_sf"/>
</dbReference>
<sequence length="1624" mass="183052">MPETQYPDYKLLPQVFEAWLRRRFNDPSIEVQCRHGNFVFNLPDNEEITERPSRRKYSLETLHTQLKQSKARLFDSDQEDICFIEPSEGVERYCEEVIKCPSDLQRHLFQNRKDPYYCIEPKNYHTTGFDGFDTLDAPKWSTIEIPRLGRSGRDHAIQYLIRSIEKSTGPKKEITWNVRQMAVHHRYDFVTGKSFWLSMKSNGLMEERTKQAISEDPALRPTAADGLPRSFAATLQIHLMHLEWCDESWQECIAEFEKMIRKVLTKAKAASLNHSTDSRELPLMKALRRNTNLTESDVRGKKTGFSLKYWLGLKSGLMSCFRAGGQKRTAPPPILPVAAEKDMVPPANQVDDFSKQLYSLMVLGTFSFEEVQHLHHLGEQLESFRVVLQLDRQTLRDVTEHYQDLASRNGFTSKMMKACKGDMASFTRRVDRIRKNLEIRLTQIESMMAWLQEGKALFDGILQYRSVQVSHVFTESSHIQSEKMERIAHKTEQETISMHVVTCVTLAFLPGTFVAAFFQSGLVEINKASDDVRGSVVFHAGAFKLFSVICFPLMFITFALWFMLFKILACRAYKREKEESVDPSGPCYIHSQTRLTSADTGLSSPMNELVDHFRGEVERVAISGVNGEDQVVLYVPLAALKKYWTETRVNDILNCPTSPIAENPRVIIESYLQIFSTLVYNGYCDRISWFFRSNPKNLDDHNLPFNAQVFERTSDWSNSFLEHQWMFCPAEFAERQYHKRIFDSKVILPVTYSGDIRARRIGPDGATLRKYQLNSHSNSIAPKVYEGLEGEVRYNAETDVYVRLDKHSNDYIAKHIASFCFRGTHKFVIVLEYAEGGSLTDYLKRTHPPVTPNDIIILWEQLFKLTEALYLLSSIYQQNPAQQQTLVGIHQDIHPGNILVFPKANGRSSFDVKFKLTDFGLAGMGRVSPSDRRLRTGNRGNRMYGKDLLEALYLTIKADNNAIGSPEVFSNFPVQDSCDARISPIADIWSLGALFSDLLVWMIAGEEERERYCGRREAEISQHSHLRSAGYDCCFHDGEQRLKSIQDVHNEVLRHKRGSDSISPLISDIILDHMLVGPRERMDAMQIRTFAARKFGENQKGNSATKLASDGMFSILTSADTTILHAGQPLERALPERRSTMPANGFSGSSLPDRSLLSQPHVGEPTPVGAATANHPNQQPNGNSTSPERVVTVKEVYPMIVGGNHRFHISRLLGAGRSKADEIMNLPGMQEARSKISENNGRDQILLFDNFGSMHIHKRKAMKTARVISYVAKEADDDGMEVYAASKTAKGPIKCKNSTEVEAAIGKFKTVPGTCKLRKCLDDILNRVLKEDGFKPTSIYIFTDGVWEPGEDQVKFAISRAIKFLIEHRLPSSALMFQFVQFGNHPKGEARMKSLDDECKKETEDEKYHVPYIVIGTSTMSTKMLSITAPAYTSPSDYELSTVPIPTITKDTDVLIKVHAASINPVDVKKAAGVFKMAIKEEFPYKIGYDAAGVVVEIGKDVTKLKVGDEVYTRLPEVGRGAWSEYVKCPDGYVSLKPKNLSFADAASLPLAGVTALQVLGQYKGTLEGKTVFIPAGLSGTGAIACQLAKNIFRAGRVITTVSTSKIPKVPELLGEGTVDQSKF</sequence>
<accession>A0A9P9R8M0</accession>
<dbReference type="Gene3D" id="3.40.50.720">
    <property type="entry name" value="NAD(P)-binding Rossmann-like Domain"/>
    <property type="match status" value="1"/>
</dbReference>
<dbReference type="Gene3D" id="3.90.180.10">
    <property type="entry name" value="Medium-chain alcohol dehydrogenases, catalytic domain"/>
    <property type="match status" value="1"/>
</dbReference>
<dbReference type="GO" id="GO:0005524">
    <property type="term" value="F:ATP binding"/>
    <property type="evidence" value="ECO:0007669"/>
    <property type="project" value="InterPro"/>
</dbReference>
<dbReference type="SUPFAM" id="SSF50129">
    <property type="entry name" value="GroES-like"/>
    <property type="match status" value="1"/>
</dbReference>